<keyword evidence="4 9" id="KW-0863">Zinc-finger</keyword>
<dbReference type="PROSITE" id="PS00028">
    <property type="entry name" value="ZINC_FINGER_C2H2_1"/>
    <property type="match status" value="2"/>
</dbReference>
<evidence type="ECO:0000256" key="2">
    <source>
        <dbReference type="ARBA" id="ARBA00022723"/>
    </source>
</evidence>
<evidence type="ECO:0000256" key="6">
    <source>
        <dbReference type="ARBA" id="ARBA00023015"/>
    </source>
</evidence>
<organism evidence="11 12">
    <name type="scientific">Canna indica</name>
    <name type="common">Indian-shot</name>
    <dbReference type="NCBI Taxonomy" id="4628"/>
    <lineage>
        <taxon>Eukaryota</taxon>
        <taxon>Viridiplantae</taxon>
        <taxon>Streptophyta</taxon>
        <taxon>Embryophyta</taxon>
        <taxon>Tracheophyta</taxon>
        <taxon>Spermatophyta</taxon>
        <taxon>Magnoliopsida</taxon>
        <taxon>Liliopsida</taxon>
        <taxon>Zingiberales</taxon>
        <taxon>Cannaceae</taxon>
        <taxon>Canna</taxon>
    </lineage>
</organism>
<keyword evidence="5" id="KW-0862">Zinc</keyword>
<accession>A0AAQ3KZW4</accession>
<dbReference type="EMBL" id="CP136897">
    <property type="protein sequence ID" value="WOL16582.1"/>
    <property type="molecule type" value="Genomic_DNA"/>
</dbReference>
<evidence type="ECO:0000259" key="10">
    <source>
        <dbReference type="PROSITE" id="PS50157"/>
    </source>
</evidence>
<dbReference type="Gene3D" id="3.30.160.60">
    <property type="entry name" value="Classic Zinc Finger"/>
    <property type="match status" value="1"/>
</dbReference>
<keyword evidence="8" id="KW-0539">Nucleus</keyword>
<reference evidence="11 12" key="1">
    <citation type="submission" date="2023-10" db="EMBL/GenBank/DDBJ databases">
        <title>Chromosome-scale genome assembly provides insights into flower coloration mechanisms of Canna indica.</title>
        <authorList>
            <person name="Li C."/>
        </authorList>
    </citation>
    <scope>NUCLEOTIDE SEQUENCE [LARGE SCALE GENOMIC DNA]</scope>
    <source>
        <tissue evidence="11">Flower</tissue>
    </source>
</reference>
<evidence type="ECO:0000256" key="7">
    <source>
        <dbReference type="ARBA" id="ARBA00023163"/>
    </source>
</evidence>
<feature type="domain" description="C2H2-type" evidence="10">
    <location>
        <begin position="42"/>
        <end position="69"/>
    </location>
</feature>
<keyword evidence="7" id="KW-0804">Transcription</keyword>
<dbReference type="InterPro" id="IPR036236">
    <property type="entry name" value="Znf_C2H2_sf"/>
</dbReference>
<dbReference type="InterPro" id="IPR013087">
    <property type="entry name" value="Znf_C2H2_type"/>
</dbReference>
<dbReference type="PANTHER" id="PTHR26374:SF171">
    <property type="entry name" value="OS11G0702400 PROTEIN"/>
    <property type="match status" value="1"/>
</dbReference>
<evidence type="ECO:0000256" key="3">
    <source>
        <dbReference type="ARBA" id="ARBA00022737"/>
    </source>
</evidence>
<gene>
    <name evidence="11" type="ORF">Cni_G25369</name>
</gene>
<name>A0AAQ3KZW4_9LILI</name>
<dbReference type="AlphaFoldDB" id="A0AAQ3KZW4"/>
<dbReference type="PROSITE" id="PS50157">
    <property type="entry name" value="ZINC_FINGER_C2H2_2"/>
    <property type="match status" value="2"/>
</dbReference>
<dbReference type="Pfam" id="PF13912">
    <property type="entry name" value="zf-C2H2_6"/>
    <property type="match status" value="2"/>
</dbReference>
<protein>
    <submittedName>
        <fullName evidence="11">Zinc finger protein ZAT11-like</fullName>
    </submittedName>
</protein>
<sequence>MKRSLSDRVDDAKLSLSLSCGEDERPPAKIHRRRTKSADANFECKTCGRQFETFQALGGHRTSHLRVKTDRSASTKSSEHRCSVCGARFALGQALGGHMRRHRGMGEDMKRNDLMKLQGFCMAPLEVNLHRAIPRSSSRSQLLELFV</sequence>
<dbReference type="GO" id="GO:0005634">
    <property type="term" value="C:nucleus"/>
    <property type="evidence" value="ECO:0007669"/>
    <property type="project" value="UniProtKB-SubCell"/>
</dbReference>
<evidence type="ECO:0000256" key="5">
    <source>
        <dbReference type="ARBA" id="ARBA00022833"/>
    </source>
</evidence>
<keyword evidence="2" id="KW-0479">Metal-binding</keyword>
<evidence type="ECO:0000313" key="12">
    <source>
        <dbReference type="Proteomes" id="UP001327560"/>
    </source>
</evidence>
<dbReference type="Proteomes" id="UP001327560">
    <property type="component" value="Chromosome 8"/>
</dbReference>
<dbReference type="SMART" id="SM00355">
    <property type="entry name" value="ZnF_C2H2"/>
    <property type="match status" value="2"/>
</dbReference>
<dbReference type="SUPFAM" id="SSF57667">
    <property type="entry name" value="beta-beta-alpha zinc fingers"/>
    <property type="match status" value="1"/>
</dbReference>
<dbReference type="PANTHER" id="PTHR26374">
    <property type="entry name" value="ZINC FINGER PROTEIN ZAT5"/>
    <property type="match status" value="1"/>
</dbReference>
<keyword evidence="3" id="KW-0677">Repeat</keyword>
<feature type="domain" description="C2H2-type" evidence="10">
    <location>
        <begin position="80"/>
        <end position="107"/>
    </location>
</feature>
<comment type="subcellular location">
    <subcellularLocation>
        <location evidence="1">Nucleus</location>
    </subcellularLocation>
</comment>
<proteinExistence type="predicted"/>
<evidence type="ECO:0000256" key="4">
    <source>
        <dbReference type="ARBA" id="ARBA00022771"/>
    </source>
</evidence>
<evidence type="ECO:0000256" key="9">
    <source>
        <dbReference type="PROSITE-ProRule" id="PRU00042"/>
    </source>
</evidence>
<evidence type="ECO:0000313" key="11">
    <source>
        <dbReference type="EMBL" id="WOL16582.1"/>
    </source>
</evidence>
<keyword evidence="6" id="KW-0805">Transcription regulation</keyword>
<dbReference type="GO" id="GO:0008270">
    <property type="term" value="F:zinc ion binding"/>
    <property type="evidence" value="ECO:0007669"/>
    <property type="project" value="UniProtKB-KW"/>
</dbReference>
<evidence type="ECO:0000256" key="1">
    <source>
        <dbReference type="ARBA" id="ARBA00004123"/>
    </source>
</evidence>
<keyword evidence="12" id="KW-1185">Reference proteome</keyword>
<evidence type="ECO:0000256" key="8">
    <source>
        <dbReference type="ARBA" id="ARBA00023242"/>
    </source>
</evidence>